<protein>
    <submittedName>
        <fullName evidence="2">Reverse transcriptase zinc-binding domain</fullName>
    </submittedName>
</protein>
<evidence type="ECO:0000313" key="2">
    <source>
        <dbReference type="EMBL" id="KAG7572327.1"/>
    </source>
</evidence>
<dbReference type="GO" id="GO:0003964">
    <property type="term" value="F:RNA-directed DNA polymerase activity"/>
    <property type="evidence" value="ECO:0007669"/>
    <property type="project" value="UniProtKB-KW"/>
</dbReference>
<keyword evidence="2" id="KW-0548">Nucleotidyltransferase</keyword>
<dbReference type="InterPro" id="IPR026960">
    <property type="entry name" value="RVT-Znf"/>
</dbReference>
<name>A0A8T2AHS7_ARASU</name>
<keyword evidence="2" id="KW-0695">RNA-directed DNA polymerase</keyword>
<feature type="domain" description="Reverse transcriptase zinc-binding" evidence="1">
    <location>
        <begin position="6"/>
        <end position="89"/>
    </location>
</feature>
<accession>A0A8T2AHS7</accession>
<dbReference type="Pfam" id="PF13966">
    <property type="entry name" value="zf-RVT"/>
    <property type="match status" value="1"/>
</dbReference>
<keyword evidence="3" id="KW-1185">Reference proteome</keyword>
<organism evidence="2 3">
    <name type="scientific">Arabidopsis suecica</name>
    <name type="common">Swedish thale-cress</name>
    <name type="synonym">Cardaminopsis suecica</name>
    <dbReference type="NCBI Taxonomy" id="45249"/>
    <lineage>
        <taxon>Eukaryota</taxon>
        <taxon>Viridiplantae</taxon>
        <taxon>Streptophyta</taxon>
        <taxon>Embryophyta</taxon>
        <taxon>Tracheophyta</taxon>
        <taxon>Spermatophyta</taxon>
        <taxon>Magnoliopsida</taxon>
        <taxon>eudicotyledons</taxon>
        <taxon>Gunneridae</taxon>
        <taxon>Pentapetalae</taxon>
        <taxon>rosids</taxon>
        <taxon>malvids</taxon>
        <taxon>Brassicales</taxon>
        <taxon>Brassicaceae</taxon>
        <taxon>Camelineae</taxon>
        <taxon>Arabidopsis</taxon>
    </lineage>
</organism>
<gene>
    <name evidence="2" type="ORF">ISN44_As09g006980</name>
</gene>
<evidence type="ECO:0000259" key="1">
    <source>
        <dbReference type="Pfam" id="PF13966"/>
    </source>
</evidence>
<comment type="caution">
    <text evidence="2">The sequence shown here is derived from an EMBL/GenBank/DDBJ whole genome shotgun (WGS) entry which is preliminary data.</text>
</comment>
<reference evidence="2 3" key="1">
    <citation type="submission" date="2020-12" db="EMBL/GenBank/DDBJ databases">
        <title>Concerted genomic and epigenomic changes stabilize Arabidopsis allopolyploids.</title>
        <authorList>
            <person name="Chen Z."/>
        </authorList>
    </citation>
    <scope>NUCLEOTIDE SEQUENCE [LARGE SCALE GENOMIC DNA]</scope>
    <source>
        <strain evidence="2">As9502</strain>
        <tissue evidence="2">Leaf</tissue>
    </source>
</reference>
<sequence length="222" mass="25177">MSDGRFTVKTAYSLLVENCSLRQNMASFYDRFWRVTAPERVRTFIWLVCNQAIMTNAKRYRRHLGDTSIFPVCKCGEETILQVLRDCPSILGIRNRIVPPRRIHDFFNGSLLGWVYGNLASEENAAECAWSTIFAMGIWWAWKWRCSNVFGEIGKCRGRVKFVNEVATKLSRAYVSTREGRVTGGRVERMIAWKPPSEGWIKLNTDGASHGNPGVATAGGVF</sequence>
<evidence type="ECO:0000313" key="3">
    <source>
        <dbReference type="Proteomes" id="UP000694251"/>
    </source>
</evidence>
<dbReference type="Proteomes" id="UP000694251">
    <property type="component" value="Chromosome 9"/>
</dbReference>
<proteinExistence type="predicted"/>
<dbReference type="AlphaFoldDB" id="A0A8T2AHS7"/>
<keyword evidence="2" id="KW-0808">Transferase</keyword>
<dbReference type="OrthoDB" id="1751770at2759"/>
<dbReference type="EMBL" id="JAEFBJ010000009">
    <property type="protein sequence ID" value="KAG7572327.1"/>
    <property type="molecule type" value="Genomic_DNA"/>
</dbReference>